<dbReference type="InterPro" id="IPR004367">
    <property type="entry name" value="Cyclin_C-dom"/>
</dbReference>
<evidence type="ECO:0000313" key="9">
    <source>
        <dbReference type="Proteomes" id="UP001233271"/>
    </source>
</evidence>
<dbReference type="EMBL" id="AP028214">
    <property type="protein sequence ID" value="BEI90439.1"/>
    <property type="molecule type" value="Genomic_DNA"/>
</dbReference>
<evidence type="ECO:0000256" key="3">
    <source>
        <dbReference type="ARBA" id="ARBA00023127"/>
    </source>
</evidence>
<dbReference type="SMART" id="SM00385">
    <property type="entry name" value="CYCLIN"/>
    <property type="match status" value="2"/>
</dbReference>
<keyword evidence="3 5" id="KW-0195">Cyclin</keyword>
<sequence>MPPAPPTKFARTSIEGWSRKRSVSPASAAPPSRKMVSSALQPSPELISGTSTLVSEPQQFVPKRSDDGYFYEEEYRDEHLAWLFEMELQTLAQPELMDQQPELQWRMRPYLIDFIIEIHLQFRLRPEVLYLACNIIDRYVSRRVVYKKHYQLVGCASLWIAAKFEDSKERVPLVREFYDMCCGAYEQSAFIQMEGHILTTIQWAIGHPSAEAWLRHLTMDPSAALNEDATVSSMARYLMELTLYRREFIGVRPHVIAWGALRLSRYILDQDAKKPAPDFITPSNDAAATRVAEAIDRTFVDALNDVPLALSEIVVKKYAIGWHNRISGIVRQFYRNGNRYRPYPETPCTPYSNGLPTPSLTPSSWGGKRGAMARTSPSPGGSYSCSSSEAGDEPITPITPLTSHPGTIVDVDYVSAKDTTFVTGKDAHYVAIKENIAPSGSSASKAMPPPSAYQARPALHALPSSLAIPQRAVRRLSS</sequence>
<evidence type="ECO:0000256" key="2">
    <source>
        <dbReference type="ARBA" id="ARBA00022618"/>
    </source>
</evidence>
<keyword evidence="9" id="KW-1185">Reference proteome</keyword>
<gene>
    <name evidence="8" type="ORF">CcaverHIS019_0305090</name>
</gene>
<keyword evidence="4" id="KW-0131">Cell cycle</keyword>
<dbReference type="Proteomes" id="UP001233271">
    <property type="component" value="Chromosome 3"/>
</dbReference>
<dbReference type="GO" id="GO:0051726">
    <property type="term" value="P:regulation of cell cycle"/>
    <property type="evidence" value="ECO:0007669"/>
    <property type="project" value="UniProtKB-ARBA"/>
</dbReference>
<dbReference type="GO" id="GO:0044843">
    <property type="term" value="P:cell cycle G1/S phase transition"/>
    <property type="evidence" value="ECO:0007669"/>
    <property type="project" value="UniProtKB-ARBA"/>
</dbReference>
<dbReference type="GO" id="GO:0019887">
    <property type="term" value="F:protein kinase regulator activity"/>
    <property type="evidence" value="ECO:0007669"/>
    <property type="project" value="UniProtKB-ARBA"/>
</dbReference>
<reference evidence="8" key="1">
    <citation type="journal article" date="2023" name="BMC Genomics">
        <title>Chromosome-level genome assemblies of Cutaneotrichosporon spp. (Trichosporonales, Basidiomycota) reveal imbalanced evolution between nucleotide sequences and chromosome synteny.</title>
        <authorList>
            <person name="Kobayashi Y."/>
            <person name="Kayamori A."/>
            <person name="Aoki K."/>
            <person name="Shiwa Y."/>
            <person name="Matsutani M."/>
            <person name="Fujita N."/>
            <person name="Sugita T."/>
            <person name="Iwasaki W."/>
            <person name="Tanaka N."/>
            <person name="Takashima M."/>
        </authorList>
    </citation>
    <scope>NUCLEOTIDE SEQUENCE</scope>
    <source>
        <strain evidence="8">HIS019</strain>
    </source>
</reference>
<feature type="compositionally biased region" description="Low complexity" evidence="6">
    <location>
        <begin position="376"/>
        <end position="388"/>
    </location>
</feature>
<feature type="compositionally biased region" description="Polar residues" evidence="6">
    <location>
        <begin position="349"/>
        <end position="364"/>
    </location>
</feature>
<evidence type="ECO:0000256" key="4">
    <source>
        <dbReference type="ARBA" id="ARBA00023306"/>
    </source>
</evidence>
<feature type="region of interest" description="Disordered" evidence="6">
    <location>
        <begin position="349"/>
        <end position="402"/>
    </location>
</feature>
<dbReference type="FunFam" id="1.10.472.10:FF:000010">
    <property type="entry name" value="G1/S-specific cyclin Cln1"/>
    <property type="match status" value="1"/>
</dbReference>
<dbReference type="CDD" id="cd20537">
    <property type="entry name" value="CYCLIN_CCNO-like_rpt2"/>
    <property type="match status" value="1"/>
</dbReference>
<feature type="domain" description="Cyclin-like" evidence="7">
    <location>
        <begin position="212"/>
        <end position="305"/>
    </location>
</feature>
<dbReference type="Gene3D" id="1.10.472.10">
    <property type="entry name" value="Cyclin-like"/>
    <property type="match status" value="2"/>
</dbReference>
<organism evidence="8 9">
    <name type="scientific">Cutaneotrichosporon cavernicola</name>
    <dbReference type="NCBI Taxonomy" id="279322"/>
    <lineage>
        <taxon>Eukaryota</taxon>
        <taxon>Fungi</taxon>
        <taxon>Dikarya</taxon>
        <taxon>Basidiomycota</taxon>
        <taxon>Agaricomycotina</taxon>
        <taxon>Tremellomycetes</taxon>
        <taxon>Trichosporonales</taxon>
        <taxon>Trichosporonaceae</taxon>
        <taxon>Cutaneotrichosporon</taxon>
    </lineage>
</organism>
<protein>
    <recommendedName>
        <fullName evidence="7">Cyclin-like domain-containing protein</fullName>
    </recommendedName>
</protein>
<dbReference type="InterPro" id="IPR013763">
    <property type="entry name" value="Cyclin-like_dom"/>
</dbReference>
<evidence type="ECO:0000313" key="8">
    <source>
        <dbReference type="EMBL" id="BEI90439.1"/>
    </source>
</evidence>
<keyword evidence="2" id="KW-0132">Cell division</keyword>
<dbReference type="CDD" id="cd20559">
    <property type="entry name" value="CYCLIN_ScCLN_like"/>
    <property type="match status" value="1"/>
</dbReference>
<dbReference type="AlphaFoldDB" id="A0AA48KZF3"/>
<evidence type="ECO:0000259" key="7">
    <source>
        <dbReference type="SMART" id="SM00385"/>
    </source>
</evidence>
<dbReference type="Pfam" id="PF00134">
    <property type="entry name" value="Cyclin_N"/>
    <property type="match status" value="1"/>
</dbReference>
<dbReference type="GeneID" id="85494309"/>
<dbReference type="InterPro" id="IPR036915">
    <property type="entry name" value="Cyclin-like_sf"/>
</dbReference>
<dbReference type="RefSeq" id="XP_060455704.1">
    <property type="nucleotide sequence ID" value="XM_060598963.1"/>
</dbReference>
<feature type="domain" description="Cyclin-like" evidence="7">
    <location>
        <begin position="113"/>
        <end position="199"/>
    </location>
</feature>
<dbReference type="Pfam" id="PF02984">
    <property type="entry name" value="Cyclin_C"/>
    <property type="match status" value="1"/>
</dbReference>
<comment type="similarity">
    <text evidence="1 5">Belongs to the cyclin family.</text>
</comment>
<proteinExistence type="inferred from homology"/>
<name>A0AA48KZF3_9TREE</name>
<evidence type="ECO:0000256" key="6">
    <source>
        <dbReference type="SAM" id="MobiDB-lite"/>
    </source>
</evidence>
<dbReference type="PANTHER" id="PTHR10177">
    <property type="entry name" value="CYCLINS"/>
    <property type="match status" value="1"/>
</dbReference>
<evidence type="ECO:0000256" key="5">
    <source>
        <dbReference type="RuleBase" id="RU000383"/>
    </source>
</evidence>
<dbReference type="KEGG" id="ccac:CcaHIS019_0305090"/>
<dbReference type="InterPro" id="IPR006671">
    <property type="entry name" value="Cyclin_N"/>
</dbReference>
<feature type="compositionally biased region" description="Low complexity" evidence="6">
    <location>
        <begin position="23"/>
        <end position="34"/>
    </location>
</feature>
<evidence type="ECO:0000256" key="1">
    <source>
        <dbReference type="ARBA" id="ARBA00008742"/>
    </source>
</evidence>
<feature type="region of interest" description="Disordered" evidence="6">
    <location>
        <begin position="1"/>
        <end position="43"/>
    </location>
</feature>
<accession>A0AA48KZF3</accession>
<dbReference type="InterPro" id="IPR039361">
    <property type="entry name" value="Cyclin"/>
</dbReference>
<dbReference type="SUPFAM" id="SSF47954">
    <property type="entry name" value="Cyclin-like"/>
    <property type="match status" value="2"/>
</dbReference>
<dbReference type="GO" id="GO:0051301">
    <property type="term" value="P:cell division"/>
    <property type="evidence" value="ECO:0007669"/>
    <property type="project" value="UniProtKB-KW"/>
</dbReference>